<comment type="caution">
    <text evidence="1">The sequence shown here is derived from an EMBL/GenBank/DDBJ whole genome shotgun (WGS) entry which is preliminary data.</text>
</comment>
<dbReference type="Proteomes" id="UP000220501">
    <property type="component" value="Unassembled WGS sequence"/>
</dbReference>
<sequence length="59" mass="7164">MQQSLERWLANQRTHKLLVSENSIKDIGKLKRFMQDKNYFFSKEAFDLILKDFQNEIND</sequence>
<accession>A0AAE5NY79</accession>
<name>A0AAE5NY79_HELPX</name>
<reference evidence="1 2" key="1">
    <citation type="journal article" date="2017" name="Gut Pathog.">
        <title>Phylogenomics of Colombian Helicobacter pylori isolates.</title>
        <authorList>
            <person name="Gutierrez-Escobar A.J."/>
            <person name="Trujillo E."/>
            <person name="Acevedo O."/>
            <person name="Bravo M.M."/>
        </authorList>
    </citation>
    <scope>NUCLEOTIDE SEQUENCE [LARGE SCALE GENOMIC DNA]</scope>
    <source>
        <strain evidence="1 2">22366</strain>
    </source>
</reference>
<dbReference type="AlphaFoldDB" id="A0AAE5NY79"/>
<dbReference type="EMBL" id="MBIN01000042">
    <property type="protein sequence ID" value="PDX08410.1"/>
    <property type="molecule type" value="Genomic_DNA"/>
</dbReference>
<protein>
    <submittedName>
        <fullName evidence="1">Uncharacterized protein</fullName>
    </submittedName>
</protein>
<proteinExistence type="predicted"/>
<evidence type="ECO:0000313" key="2">
    <source>
        <dbReference type="Proteomes" id="UP000220501"/>
    </source>
</evidence>
<gene>
    <name evidence="1" type="ORF">BB406_05340</name>
</gene>
<evidence type="ECO:0000313" key="1">
    <source>
        <dbReference type="EMBL" id="PDX08410.1"/>
    </source>
</evidence>
<organism evidence="1 2">
    <name type="scientific">Helicobacter pylori</name>
    <name type="common">Campylobacter pylori</name>
    <dbReference type="NCBI Taxonomy" id="210"/>
    <lineage>
        <taxon>Bacteria</taxon>
        <taxon>Pseudomonadati</taxon>
        <taxon>Campylobacterota</taxon>
        <taxon>Epsilonproteobacteria</taxon>
        <taxon>Campylobacterales</taxon>
        <taxon>Helicobacteraceae</taxon>
        <taxon>Helicobacter</taxon>
    </lineage>
</organism>